<sequence>MLTLKQLTQRSLHIAGGDQSAQIKYYFPEAHGTHVPLTPPSLLYVKSTLTQHHRYAFTGRDGKLTLLYDTVLMHFSRDYVFAPTKIHFQ</sequence>
<dbReference type="Proteomes" id="UP000635278">
    <property type="component" value="Unassembled WGS sequence"/>
</dbReference>
<evidence type="ECO:0000313" key="1">
    <source>
        <dbReference type="EMBL" id="NHN86954.1"/>
    </source>
</evidence>
<dbReference type="EMBL" id="WOTB01000083">
    <property type="protein sequence ID" value="NHN86954.1"/>
    <property type="molecule type" value="Genomic_DNA"/>
</dbReference>
<evidence type="ECO:0000313" key="2">
    <source>
        <dbReference type="Proteomes" id="UP000635278"/>
    </source>
</evidence>
<name>A0ABX0JUM4_9PROT</name>
<keyword evidence="2" id="KW-1185">Reference proteome</keyword>
<proteinExistence type="predicted"/>
<comment type="caution">
    <text evidence="1">The sequence shown here is derived from an EMBL/GenBank/DDBJ whole genome shotgun (WGS) entry which is preliminary data.</text>
</comment>
<dbReference type="RefSeq" id="WP_173585243.1">
    <property type="nucleotide sequence ID" value="NZ_WOTB01000083.1"/>
</dbReference>
<organism evidence="1 2">
    <name type="scientific">Acetobacter musti</name>
    <dbReference type="NCBI Taxonomy" id="864732"/>
    <lineage>
        <taxon>Bacteria</taxon>
        <taxon>Pseudomonadati</taxon>
        <taxon>Pseudomonadota</taxon>
        <taxon>Alphaproteobacteria</taxon>
        <taxon>Acetobacterales</taxon>
        <taxon>Acetobacteraceae</taxon>
        <taxon>Acetobacter</taxon>
    </lineage>
</organism>
<accession>A0ABX0JUM4</accession>
<reference evidence="1 2" key="1">
    <citation type="journal article" date="2020" name="Int. J. Syst. Evol. Microbiol.">
        <title>Novel acetic acid bacteria from cider fermentations: Acetobacter conturbans sp. nov. and Acetobacter fallax sp. nov.</title>
        <authorList>
            <person name="Sombolestani A.S."/>
            <person name="Cleenwerck I."/>
            <person name="Cnockaert M."/>
            <person name="Borremans W."/>
            <person name="Wieme A.D."/>
            <person name="De Vuyst L."/>
            <person name="Vandamme P."/>
        </authorList>
    </citation>
    <scope>NUCLEOTIDE SEQUENCE [LARGE SCALE GENOMIC DNA]</scope>
    <source>
        <strain evidence="1 2">LMG 30640</strain>
    </source>
</reference>
<gene>
    <name evidence="1" type="ORF">GOB93_20600</name>
</gene>
<protein>
    <submittedName>
        <fullName evidence="1">Uncharacterized protein</fullName>
    </submittedName>
</protein>